<comment type="caution">
    <text evidence="5">The sequence shown here is derived from an EMBL/GenBank/DDBJ whole genome shotgun (WGS) entry which is preliminary data.</text>
</comment>
<keyword evidence="2" id="KW-0238">DNA-binding</keyword>
<name>A0A419V801_9BACL</name>
<accession>A0A419V801</accession>
<feature type="domain" description="HTH gntR-type" evidence="4">
    <location>
        <begin position="9"/>
        <end position="77"/>
    </location>
</feature>
<evidence type="ECO:0000313" key="5">
    <source>
        <dbReference type="EMBL" id="RKD76246.1"/>
    </source>
</evidence>
<dbReference type="PANTHER" id="PTHR38445">
    <property type="entry name" value="HTH-TYPE TRANSCRIPTIONAL REPRESSOR YTRA"/>
    <property type="match status" value="1"/>
</dbReference>
<protein>
    <submittedName>
        <fullName evidence="5">GntR family transcriptional regulator</fullName>
    </submittedName>
</protein>
<dbReference type="CDD" id="cd07377">
    <property type="entry name" value="WHTH_GntR"/>
    <property type="match status" value="1"/>
</dbReference>
<evidence type="ECO:0000256" key="1">
    <source>
        <dbReference type="ARBA" id="ARBA00023015"/>
    </source>
</evidence>
<organism evidence="5 6">
    <name type="scientific">Sinobaca qinghaiensis</name>
    <dbReference type="NCBI Taxonomy" id="342944"/>
    <lineage>
        <taxon>Bacteria</taxon>
        <taxon>Bacillati</taxon>
        <taxon>Bacillota</taxon>
        <taxon>Bacilli</taxon>
        <taxon>Bacillales</taxon>
        <taxon>Sporolactobacillaceae</taxon>
        <taxon>Sinobaca</taxon>
    </lineage>
</organism>
<dbReference type="Gene3D" id="1.10.287.100">
    <property type="match status" value="1"/>
</dbReference>
<dbReference type="PROSITE" id="PS50949">
    <property type="entry name" value="HTH_GNTR"/>
    <property type="match status" value="1"/>
</dbReference>
<dbReference type="InterPro" id="IPR036390">
    <property type="entry name" value="WH_DNA-bd_sf"/>
</dbReference>
<keyword evidence="3" id="KW-0804">Transcription</keyword>
<dbReference type="GO" id="GO:0003700">
    <property type="term" value="F:DNA-binding transcription factor activity"/>
    <property type="evidence" value="ECO:0007669"/>
    <property type="project" value="InterPro"/>
</dbReference>
<dbReference type="GO" id="GO:0003677">
    <property type="term" value="F:DNA binding"/>
    <property type="evidence" value="ECO:0007669"/>
    <property type="project" value="UniProtKB-KW"/>
</dbReference>
<keyword evidence="1" id="KW-0805">Transcription regulation</keyword>
<gene>
    <name evidence="5" type="ORF">ATL39_0461</name>
</gene>
<dbReference type="InterPro" id="IPR000524">
    <property type="entry name" value="Tscrpt_reg_HTH_GntR"/>
</dbReference>
<sequence>MRPTLDESKPIFQQITKMIEDDIVNGELKEGEQAPSSTQLVAYYKINPSTVLKGMNQLVDDQILYKKRGVGMFVADGARGKLLEARRQTFMEEYIGSMLQEAGRLGISTDDIYKMMEEMKRRGER</sequence>
<dbReference type="SMART" id="SM00345">
    <property type="entry name" value="HTH_GNTR"/>
    <property type="match status" value="1"/>
</dbReference>
<proteinExistence type="predicted"/>
<dbReference type="EMBL" id="RAPK01000006">
    <property type="protein sequence ID" value="RKD76246.1"/>
    <property type="molecule type" value="Genomic_DNA"/>
</dbReference>
<dbReference type="SUPFAM" id="SSF46785">
    <property type="entry name" value="Winged helix' DNA-binding domain"/>
    <property type="match status" value="1"/>
</dbReference>
<dbReference type="Gene3D" id="1.10.10.10">
    <property type="entry name" value="Winged helix-like DNA-binding domain superfamily/Winged helix DNA-binding domain"/>
    <property type="match status" value="1"/>
</dbReference>
<dbReference type="AlphaFoldDB" id="A0A419V801"/>
<reference evidence="5 6" key="1">
    <citation type="submission" date="2018-09" db="EMBL/GenBank/DDBJ databases">
        <title>Genomic Encyclopedia of Archaeal and Bacterial Type Strains, Phase II (KMG-II): from individual species to whole genera.</title>
        <authorList>
            <person name="Goeker M."/>
        </authorList>
    </citation>
    <scope>NUCLEOTIDE SEQUENCE [LARGE SCALE GENOMIC DNA]</scope>
    <source>
        <strain evidence="5 6">DSM 17008</strain>
    </source>
</reference>
<evidence type="ECO:0000256" key="2">
    <source>
        <dbReference type="ARBA" id="ARBA00023125"/>
    </source>
</evidence>
<evidence type="ECO:0000256" key="3">
    <source>
        <dbReference type="ARBA" id="ARBA00023163"/>
    </source>
</evidence>
<dbReference type="Proteomes" id="UP000285120">
    <property type="component" value="Unassembled WGS sequence"/>
</dbReference>
<dbReference type="PANTHER" id="PTHR38445:SF10">
    <property type="entry name" value="GNTR-FAMILY TRANSCRIPTIONAL REGULATOR"/>
    <property type="match status" value="1"/>
</dbReference>
<keyword evidence="6" id="KW-1185">Reference proteome</keyword>
<evidence type="ECO:0000259" key="4">
    <source>
        <dbReference type="PROSITE" id="PS50949"/>
    </source>
</evidence>
<evidence type="ECO:0000313" key="6">
    <source>
        <dbReference type="Proteomes" id="UP000285120"/>
    </source>
</evidence>
<dbReference type="RefSeq" id="WP_211326960.1">
    <property type="nucleotide sequence ID" value="NZ_RAPK01000006.1"/>
</dbReference>
<dbReference type="InterPro" id="IPR036388">
    <property type="entry name" value="WH-like_DNA-bd_sf"/>
</dbReference>
<dbReference type="Pfam" id="PF00392">
    <property type="entry name" value="GntR"/>
    <property type="match status" value="1"/>
</dbReference>